<dbReference type="EMBL" id="LAZR01038099">
    <property type="protein sequence ID" value="KKL20441.1"/>
    <property type="molecule type" value="Genomic_DNA"/>
</dbReference>
<evidence type="ECO:0000259" key="1">
    <source>
        <dbReference type="Pfam" id="PF09413"/>
    </source>
</evidence>
<dbReference type="InterPro" id="IPR018551">
    <property type="entry name" value="DUF2007"/>
</dbReference>
<reference evidence="2" key="1">
    <citation type="journal article" date="2015" name="Nature">
        <title>Complex archaea that bridge the gap between prokaryotes and eukaryotes.</title>
        <authorList>
            <person name="Spang A."/>
            <person name="Saw J.H."/>
            <person name="Jorgensen S.L."/>
            <person name="Zaremba-Niedzwiedzka K."/>
            <person name="Martijn J."/>
            <person name="Lind A.E."/>
            <person name="van Eijk R."/>
            <person name="Schleper C."/>
            <person name="Guy L."/>
            <person name="Ettema T.J."/>
        </authorList>
    </citation>
    <scope>NUCLEOTIDE SEQUENCE</scope>
</reference>
<feature type="non-terminal residue" evidence="2">
    <location>
        <position position="1"/>
    </location>
</feature>
<dbReference type="AlphaFoldDB" id="A0A0F9DRZ9"/>
<dbReference type="Pfam" id="PF09413">
    <property type="entry name" value="DUF2007"/>
    <property type="match status" value="1"/>
</dbReference>
<gene>
    <name evidence="2" type="ORF">LCGC14_2455450</name>
</gene>
<feature type="domain" description="DUF2007" evidence="1">
    <location>
        <begin position="13"/>
        <end position="62"/>
    </location>
</feature>
<sequence>VGEVAYLAPNRSIAEMLQDLLEKNGIPVMLRSADIPHLGPMGKVDILTSKEQVEEAKALIESYINSL</sequence>
<protein>
    <recommendedName>
        <fullName evidence="1">DUF2007 domain-containing protein</fullName>
    </recommendedName>
</protein>
<comment type="caution">
    <text evidence="2">The sequence shown here is derived from an EMBL/GenBank/DDBJ whole genome shotgun (WGS) entry which is preliminary data.</text>
</comment>
<organism evidence="2">
    <name type="scientific">marine sediment metagenome</name>
    <dbReference type="NCBI Taxonomy" id="412755"/>
    <lineage>
        <taxon>unclassified sequences</taxon>
        <taxon>metagenomes</taxon>
        <taxon>ecological metagenomes</taxon>
    </lineage>
</organism>
<proteinExistence type="predicted"/>
<accession>A0A0F9DRZ9</accession>
<evidence type="ECO:0000313" key="2">
    <source>
        <dbReference type="EMBL" id="KKL20441.1"/>
    </source>
</evidence>
<name>A0A0F9DRZ9_9ZZZZ</name>